<proteinExistence type="predicted"/>
<dbReference type="PANTHER" id="PTHR35806">
    <property type="entry name" value="OXALOACETATE DECARBOXYLASE BETA CHAIN 2"/>
    <property type="match status" value="1"/>
</dbReference>
<feature type="transmembrane region" description="Helical" evidence="8">
    <location>
        <begin position="7"/>
        <end position="30"/>
    </location>
</feature>
<dbReference type="InterPro" id="IPR005661">
    <property type="entry name" value="OadB_MmdB"/>
</dbReference>
<feature type="transmembrane region" description="Helical" evidence="8">
    <location>
        <begin position="282"/>
        <end position="302"/>
    </location>
</feature>
<evidence type="ECO:0000256" key="3">
    <source>
        <dbReference type="ARBA" id="ARBA00022692"/>
    </source>
</evidence>
<evidence type="ECO:0000256" key="4">
    <source>
        <dbReference type="ARBA" id="ARBA00022967"/>
    </source>
</evidence>
<evidence type="ECO:0000313" key="10">
    <source>
        <dbReference type="EMBL" id="HGU41870.1"/>
    </source>
</evidence>
<feature type="transmembrane region" description="Helical" evidence="8">
    <location>
        <begin position="69"/>
        <end position="95"/>
    </location>
</feature>
<evidence type="ECO:0000256" key="5">
    <source>
        <dbReference type="ARBA" id="ARBA00022989"/>
    </source>
</evidence>
<evidence type="ECO:0000256" key="1">
    <source>
        <dbReference type="ARBA" id="ARBA00004651"/>
    </source>
</evidence>
<feature type="transmembrane region" description="Helical" evidence="8">
    <location>
        <begin position="107"/>
        <end position="129"/>
    </location>
</feature>
<comment type="subcellular location">
    <subcellularLocation>
        <location evidence="1">Cell membrane</location>
        <topology evidence="1">Multi-pass membrane protein</topology>
    </subcellularLocation>
</comment>
<keyword evidence="5 8" id="KW-1133">Transmembrane helix</keyword>
<dbReference type="AlphaFoldDB" id="A0A7C4W6E2"/>
<dbReference type="PIRSF" id="PIRSF015658">
    <property type="entry name" value="MmdB_OadB"/>
    <property type="match status" value="1"/>
</dbReference>
<feature type="transmembrane region" description="Helical" evidence="8">
    <location>
        <begin position="255"/>
        <end position="273"/>
    </location>
</feature>
<keyword evidence="2 7" id="KW-1003">Cell membrane</keyword>
<dbReference type="Pfam" id="PF03977">
    <property type="entry name" value="OAD_beta"/>
    <property type="match status" value="1"/>
</dbReference>
<feature type="transmembrane region" description="Helical" evidence="8">
    <location>
        <begin position="345"/>
        <end position="372"/>
    </location>
</feature>
<feature type="transmembrane region" description="Helical" evidence="8">
    <location>
        <begin position="208"/>
        <end position="235"/>
    </location>
</feature>
<evidence type="ECO:0000256" key="2">
    <source>
        <dbReference type="ARBA" id="ARBA00022475"/>
    </source>
</evidence>
<reference evidence="10" key="1">
    <citation type="journal article" date="2020" name="mSystems">
        <title>Genome- and Community-Level Interaction Insights into Carbon Utilization and Element Cycling Functions of Hydrothermarchaeota in Hydrothermal Sediment.</title>
        <authorList>
            <person name="Zhou Z."/>
            <person name="Liu Y."/>
            <person name="Xu W."/>
            <person name="Pan J."/>
            <person name="Luo Z.H."/>
            <person name="Li M."/>
        </authorList>
    </citation>
    <scope>NUCLEOTIDE SEQUENCE [LARGE SCALE GENOMIC DNA]</scope>
    <source>
        <strain evidence="10">SpSt-604</strain>
        <strain evidence="9">SpSt-640</strain>
    </source>
</reference>
<comment type="caution">
    <text evidence="10">The sequence shown here is derived from an EMBL/GenBank/DDBJ whole genome shotgun (WGS) entry which is preliminary data.</text>
</comment>
<gene>
    <name evidence="10" type="ORF">ENT72_02960</name>
    <name evidence="9" type="ORF">ENU12_03455</name>
</gene>
<evidence type="ECO:0000256" key="7">
    <source>
        <dbReference type="PIRNR" id="PIRNR015658"/>
    </source>
</evidence>
<keyword evidence="7" id="KW-0739">Sodium transport</keyword>
<dbReference type="PANTHER" id="PTHR35806:SF1">
    <property type="entry name" value="OXALOACETATE DECARBOXYLASE BETA CHAIN 2"/>
    <property type="match status" value="1"/>
</dbReference>
<feature type="transmembrane region" description="Helical" evidence="8">
    <location>
        <begin position="36"/>
        <end position="57"/>
    </location>
</feature>
<keyword evidence="6 7" id="KW-0472">Membrane</keyword>
<dbReference type="GO" id="GO:0006814">
    <property type="term" value="P:sodium ion transport"/>
    <property type="evidence" value="ECO:0007669"/>
    <property type="project" value="UniProtKB-UniRule"/>
</dbReference>
<evidence type="ECO:0000256" key="6">
    <source>
        <dbReference type="ARBA" id="ARBA00023136"/>
    </source>
</evidence>
<dbReference type="GO" id="GO:0016829">
    <property type="term" value="F:lyase activity"/>
    <property type="evidence" value="ECO:0007669"/>
    <property type="project" value="InterPro"/>
</dbReference>
<protein>
    <submittedName>
        <fullName evidence="10">Sodium ion-translocating decarboxylase subunit beta</fullName>
    </submittedName>
</protein>
<accession>A0A7C4W6E2</accession>
<evidence type="ECO:0000256" key="8">
    <source>
        <dbReference type="SAM" id="Phobius"/>
    </source>
</evidence>
<dbReference type="EMBL" id="DTBH01000076">
    <property type="protein sequence ID" value="HGQ76971.1"/>
    <property type="molecule type" value="Genomic_DNA"/>
</dbReference>
<sequence length="375" mass="39860">MQELLNGIFALSIGNVVMIGVGAFLIYIAISKEYEPALLIPIGFSTILVNIPFSSAIDQWMGGVLHRGVLSIFFDIGIITEIFPLLIFIAVGAMIDFGPLLEHPIMFLFGAAAQFGIFATMVVATLLGFDIKQAASIGIIGSADGPTSIYVAGRFAKDLLGPISVAAYSYMSLVPIIQPPVIKALTTREERRIKMAPKSLKVNKTARIIFPILVTIIASLIAPSAAALIGFLMFGNLLRECGVLNSISKTAQTELANIITILLGLSIGSTMTADKFLQPRTLYILLLGVVAFVFDTAGGVLFAKFLNLFLRNKINPMLGAAGISAFPMSARVIHQLGRKEDPTNYLLMYAVGANVAGQIGSVLAGGILIALVGNL</sequence>
<evidence type="ECO:0000313" key="9">
    <source>
        <dbReference type="EMBL" id="HGQ76971.1"/>
    </source>
</evidence>
<organism evidence="10">
    <name type="scientific">Fervidobacterium pennivorans</name>
    <dbReference type="NCBI Taxonomy" id="93466"/>
    <lineage>
        <taxon>Bacteria</taxon>
        <taxon>Thermotogati</taxon>
        <taxon>Thermotogota</taxon>
        <taxon>Thermotogae</taxon>
        <taxon>Thermotogales</taxon>
        <taxon>Fervidobacteriaceae</taxon>
        <taxon>Fervidobacterium</taxon>
    </lineage>
</organism>
<keyword evidence="7" id="KW-0406">Ion transport</keyword>
<keyword evidence="7" id="KW-0813">Transport</keyword>
<keyword evidence="4" id="KW-1278">Translocase</keyword>
<dbReference type="NCBIfam" id="TIGR01109">
    <property type="entry name" value="Na_pump_decarbB"/>
    <property type="match status" value="1"/>
</dbReference>
<dbReference type="EMBL" id="DSZT01000090">
    <property type="protein sequence ID" value="HGU41870.1"/>
    <property type="molecule type" value="Genomic_DNA"/>
</dbReference>
<keyword evidence="7" id="KW-0915">Sodium</keyword>
<keyword evidence="3 8" id="KW-0812">Transmembrane</keyword>
<name>A0A7C4W6E2_FERPE</name>
<dbReference type="GO" id="GO:0005886">
    <property type="term" value="C:plasma membrane"/>
    <property type="evidence" value="ECO:0007669"/>
    <property type="project" value="UniProtKB-SubCell"/>
</dbReference>